<feature type="compositionally biased region" description="Polar residues" evidence="1">
    <location>
        <begin position="122"/>
        <end position="144"/>
    </location>
</feature>
<organism evidence="2 3">
    <name type="scientific">Dentiscutata erythropus</name>
    <dbReference type="NCBI Taxonomy" id="1348616"/>
    <lineage>
        <taxon>Eukaryota</taxon>
        <taxon>Fungi</taxon>
        <taxon>Fungi incertae sedis</taxon>
        <taxon>Mucoromycota</taxon>
        <taxon>Glomeromycotina</taxon>
        <taxon>Glomeromycetes</taxon>
        <taxon>Diversisporales</taxon>
        <taxon>Gigasporaceae</taxon>
        <taxon>Dentiscutata</taxon>
    </lineage>
</organism>
<comment type="caution">
    <text evidence="2">The sequence shown here is derived from an EMBL/GenBank/DDBJ whole genome shotgun (WGS) entry which is preliminary data.</text>
</comment>
<reference evidence="2" key="1">
    <citation type="submission" date="2021-06" db="EMBL/GenBank/DDBJ databases">
        <authorList>
            <person name="Kallberg Y."/>
            <person name="Tangrot J."/>
            <person name="Rosling A."/>
        </authorList>
    </citation>
    <scope>NUCLEOTIDE SEQUENCE</scope>
    <source>
        <strain evidence="2">MA453B</strain>
    </source>
</reference>
<evidence type="ECO:0000256" key="1">
    <source>
        <dbReference type="SAM" id="MobiDB-lite"/>
    </source>
</evidence>
<proteinExistence type="predicted"/>
<feature type="region of interest" description="Disordered" evidence="1">
    <location>
        <begin position="87"/>
        <end position="154"/>
    </location>
</feature>
<feature type="non-terminal residue" evidence="2">
    <location>
        <position position="1"/>
    </location>
</feature>
<feature type="non-terminal residue" evidence="2">
    <location>
        <position position="154"/>
    </location>
</feature>
<dbReference type="AlphaFoldDB" id="A0A9N9ISJ8"/>
<dbReference type="EMBL" id="CAJVPY010014863">
    <property type="protein sequence ID" value="CAG8748810.1"/>
    <property type="molecule type" value="Genomic_DNA"/>
</dbReference>
<name>A0A9N9ISJ8_9GLOM</name>
<feature type="compositionally biased region" description="Basic and acidic residues" evidence="1">
    <location>
        <begin position="108"/>
        <end position="121"/>
    </location>
</feature>
<evidence type="ECO:0000313" key="2">
    <source>
        <dbReference type="EMBL" id="CAG8748810.1"/>
    </source>
</evidence>
<keyword evidence="3" id="KW-1185">Reference proteome</keyword>
<dbReference type="Proteomes" id="UP000789405">
    <property type="component" value="Unassembled WGS sequence"/>
</dbReference>
<evidence type="ECO:0000313" key="3">
    <source>
        <dbReference type="Proteomes" id="UP000789405"/>
    </source>
</evidence>
<sequence>AEFWTNLPNSEEDYDTLKNLYKNRFLNTSLQSLSTAESFWNCFRNSYDANFRGIDDEFAGYIRARSLSHIGVWTEFRPEQIATFYNRPTPIFSEPPKPKTAWSMLASRKTDTDSNKTDNKSGNRLSQPMTIASGISTKQGISSDESNETSDFIR</sequence>
<protein>
    <submittedName>
        <fullName evidence="2">14534_t:CDS:1</fullName>
    </submittedName>
</protein>
<gene>
    <name evidence="2" type="ORF">DERYTH_LOCUS16697</name>
</gene>
<accession>A0A9N9ISJ8</accession>